<evidence type="ECO:0000313" key="11">
    <source>
        <dbReference type="Proteomes" id="UP000028537"/>
    </source>
</evidence>
<comment type="subcellular location">
    <subcellularLocation>
        <location evidence="8">Cytoplasm</location>
    </subcellularLocation>
</comment>
<evidence type="ECO:0000256" key="7">
    <source>
        <dbReference type="ARBA" id="ARBA00023146"/>
    </source>
</evidence>
<proteinExistence type="inferred from homology"/>
<evidence type="ECO:0000256" key="6">
    <source>
        <dbReference type="ARBA" id="ARBA00022917"/>
    </source>
</evidence>
<evidence type="ECO:0000256" key="4">
    <source>
        <dbReference type="ARBA" id="ARBA00022741"/>
    </source>
</evidence>
<dbReference type="InterPro" id="IPR029351">
    <property type="entry name" value="GAD_dom"/>
</dbReference>
<dbReference type="InterPro" id="IPR006195">
    <property type="entry name" value="aa-tRNA-synth_II"/>
</dbReference>
<feature type="binding site" evidence="8">
    <location>
        <position position="226"/>
    </location>
    <ligand>
        <name>ATP</name>
        <dbReference type="ChEBI" id="CHEBI:30616"/>
    </ligand>
</feature>
<keyword evidence="8" id="KW-0963">Cytoplasm</keyword>
<dbReference type="GO" id="GO:0003676">
    <property type="term" value="F:nucleic acid binding"/>
    <property type="evidence" value="ECO:0007669"/>
    <property type="project" value="InterPro"/>
</dbReference>
<dbReference type="InterPro" id="IPR047090">
    <property type="entry name" value="AspRS_core"/>
</dbReference>
<comment type="catalytic activity">
    <reaction evidence="8">
        <text>tRNA(Asp) + L-aspartate + ATP = L-aspartyl-tRNA(Asp) + AMP + diphosphate</text>
        <dbReference type="Rhea" id="RHEA:19649"/>
        <dbReference type="Rhea" id="RHEA-COMP:9660"/>
        <dbReference type="Rhea" id="RHEA-COMP:9678"/>
        <dbReference type="ChEBI" id="CHEBI:29991"/>
        <dbReference type="ChEBI" id="CHEBI:30616"/>
        <dbReference type="ChEBI" id="CHEBI:33019"/>
        <dbReference type="ChEBI" id="CHEBI:78442"/>
        <dbReference type="ChEBI" id="CHEBI:78516"/>
        <dbReference type="ChEBI" id="CHEBI:456215"/>
        <dbReference type="EC" id="6.1.1.12"/>
    </reaction>
</comment>
<keyword evidence="5 8" id="KW-0067">ATP-binding</keyword>
<comment type="similarity">
    <text evidence="1 8">Belongs to the class-II aminoacyl-tRNA synthetase family. Type 1 subfamily.</text>
</comment>
<dbReference type="InterPro" id="IPR047089">
    <property type="entry name" value="Asp-tRNA-ligase_1_N"/>
</dbReference>
<dbReference type="PROSITE" id="PS50862">
    <property type="entry name" value="AA_TRNA_LIGASE_II"/>
    <property type="match status" value="1"/>
</dbReference>
<comment type="function">
    <text evidence="8">Catalyzes the attachment of L-aspartate to tRNA(Asp) in a two-step reaction: L-aspartate is first activated by ATP to form Asp-AMP and then transferred to the acceptor end of tRNA(Asp).</text>
</comment>
<dbReference type="EMBL" id="JFDP01000060">
    <property type="protein sequence ID" value="KEZ22751.1"/>
    <property type="molecule type" value="Genomic_DNA"/>
</dbReference>
<dbReference type="GO" id="GO:0005737">
    <property type="term" value="C:cytoplasm"/>
    <property type="evidence" value="ECO:0007669"/>
    <property type="project" value="UniProtKB-SubCell"/>
</dbReference>
<feature type="binding site" evidence="8">
    <location>
        <position position="173"/>
    </location>
    <ligand>
        <name>L-aspartate</name>
        <dbReference type="ChEBI" id="CHEBI:29991"/>
    </ligand>
</feature>
<accession>A0A084EXQ9</accession>
<dbReference type="NCBIfam" id="NF001750">
    <property type="entry name" value="PRK00476.1"/>
    <property type="match status" value="1"/>
</dbReference>
<dbReference type="Proteomes" id="UP000028537">
    <property type="component" value="Unassembled WGS sequence"/>
</dbReference>
<evidence type="ECO:0000256" key="5">
    <source>
        <dbReference type="ARBA" id="ARBA00022840"/>
    </source>
</evidence>
<name>A0A084EXQ9_9BACT</name>
<dbReference type="PRINTS" id="PR01042">
    <property type="entry name" value="TRNASYNTHASP"/>
</dbReference>
<dbReference type="Gene3D" id="3.30.1360.30">
    <property type="entry name" value="GAD-like domain"/>
    <property type="match status" value="1"/>
</dbReference>
<comment type="caution">
    <text evidence="10">The sequence shown here is derived from an EMBL/GenBank/DDBJ whole genome shotgun (WGS) entry which is preliminary data.</text>
</comment>
<dbReference type="GO" id="GO:0006422">
    <property type="term" value="P:aspartyl-tRNA aminoacylation"/>
    <property type="evidence" value="ECO:0007669"/>
    <property type="project" value="UniProtKB-UniRule"/>
</dbReference>
<dbReference type="RefSeq" id="WP_051749483.1">
    <property type="nucleotide sequence ID" value="NZ_JFDP01000060.1"/>
</dbReference>
<comment type="subunit">
    <text evidence="2 8">Homodimer.</text>
</comment>
<dbReference type="InterPro" id="IPR004115">
    <property type="entry name" value="GAD-like_sf"/>
</dbReference>
<dbReference type="EC" id="6.1.1.12" evidence="8"/>
<dbReference type="SUPFAM" id="SSF50249">
    <property type="entry name" value="Nucleic acid-binding proteins"/>
    <property type="match status" value="1"/>
</dbReference>
<keyword evidence="11" id="KW-1185">Reference proteome</keyword>
<gene>
    <name evidence="8 10" type="primary">aspS</name>
    <name evidence="10" type="ORF">UDIV_4920</name>
</gene>
<comment type="caution">
    <text evidence="8">Lacks conserved residue(s) required for the propagation of feature annotation.</text>
</comment>
<evidence type="ECO:0000313" key="10">
    <source>
        <dbReference type="EMBL" id="KEZ22751.1"/>
    </source>
</evidence>
<dbReference type="GO" id="GO:0004815">
    <property type="term" value="F:aspartate-tRNA ligase activity"/>
    <property type="evidence" value="ECO:0007669"/>
    <property type="project" value="UniProtKB-UniRule"/>
</dbReference>
<dbReference type="InterPro" id="IPR004364">
    <property type="entry name" value="Aa-tRNA-synt_II"/>
</dbReference>
<keyword evidence="4 8" id="KW-0547">Nucleotide-binding</keyword>
<dbReference type="InterPro" id="IPR004524">
    <property type="entry name" value="Asp-tRNA-ligase_1"/>
</dbReference>
<sequence length="584" mass="66632">MSNIKQLYCGHVNASYINQTVKINGWVKRVRKMGNLVFVDIKDRYGLVQAFATSNDQIFDQLNALSREDVISLVGVVLARKQVNSSIPTGEVEILATSLIIHSKSKTPPLIIENKTDANEEVRLKYRYLDLRRDVNLQTFVLRSKVTKSIRDFLHNQNFIETETPMLAKPTPEGARDYYVPTRTKKFYALPQSPQTFKQLLMLAGFDRYFQIAKCFRDEDLRSDRQPEFSQVDMELSFVDQYQVQTLVEQLLHHIFLECANKEIKIPFDRMDYKDAIHYYGTDKPDLRYGLKINDGCAFFKDTTALFIKKALENKAVVRYLFVEDVHLTKKQIQGLEKYAKDNQAKGLGWVCVQDNKVVDGSLANIIDDHHIYLKIAQTHNKTKGTILIVADQYEIATQALGAVRVQLATLLDLKANKEDAFVWIVNWPLFEYDQDNKRYVAAHHPFTAPTIECEHDFDTNQSNAKGQSYDVVLNGYELGGGSVRIINPEIQQRMFNAINMPASEAKTKFGFLLEAFSYGVPPHAGIALGLDRLMMILINSEMIKDVVAFPKNNAGVDMMLDCPSEIDDSELKEVGLKRETKQS</sequence>
<dbReference type="Pfam" id="PF01336">
    <property type="entry name" value="tRNA_anti-codon"/>
    <property type="match status" value="1"/>
</dbReference>
<dbReference type="HAMAP" id="MF_00044">
    <property type="entry name" value="Asp_tRNA_synth_type1"/>
    <property type="match status" value="1"/>
</dbReference>
<dbReference type="InterPro" id="IPR045864">
    <property type="entry name" value="aa-tRNA-synth_II/BPL/LPL"/>
</dbReference>
<keyword evidence="6 8" id="KW-0648">Protein biosynthesis</keyword>
<dbReference type="eggNOG" id="COG0173">
    <property type="taxonomic scope" value="Bacteria"/>
</dbReference>
<dbReference type="OrthoDB" id="9802326at2"/>
<dbReference type="GO" id="GO:0005524">
    <property type="term" value="F:ATP binding"/>
    <property type="evidence" value="ECO:0007669"/>
    <property type="project" value="UniProtKB-UniRule"/>
</dbReference>
<evidence type="ECO:0000256" key="3">
    <source>
        <dbReference type="ARBA" id="ARBA00022598"/>
    </source>
</evidence>
<feature type="binding site" evidence="8">
    <location>
        <position position="478"/>
    </location>
    <ligand>
        <name>ATP</name>
        <dbReference type="ChEBI" id="CHEBI:30616"/>
    </ligand>
</feature>
<feature type="binding site" evidence="8">
    <location>
        <begin position="217"/>
        <end position="219"/>
    </location>
    <ligand>
        <name>ATP</name>
        <dbReference type="ChEBI" id="CHEBI:30616"/>
    </ligand>
</feature>
<dbReference type="CDD" id="cd00777">
    <property type="entry name" value="AspRS_core"/>
    <property type="match status" value="1"/>
</dbReference>
<dbReference type="AlphaFoldDB" id="A0A084EXQ9"/>
<dbReference type="PANTHER" id="PTHR22594">
    <property type="entry name" value="ASPARTYL/LYSYL-TRNA SYNTHETASE"/>
    <property type="match status" value="1"/>
</dbReference>
<dbReference type="PANTHER" id="PTHR22594:SF5">
    <property type="entry name" value="ASPARTATE--TRNA LIGASE, MITOCHONDRIAL"/>
    <property type="match status" value="1"/>
</dbReference>
<feature type="binding site" evidence="8">
    <location>
        <begin position="530"/>
        <end position="533"/>
    </location>
    <ligand>
        <name>ATP</name>
        <dbReference type="ChEBI" id="CHEBI:30616"/>
    </ligand>
</feature>
<evidence type="ECO:0000256" key="2">
    <source>
        <dbReference type="ARBA" id="ARBA00011738"/>
    </source>
</evidence>
<evidence type="ECO:0000256" key="1">
    <source>
        <dbReference type="ARBA" id="ARBA00006303"/>
    </source>
</evidence>
<dbReference type="NCBIfam" id="TIGR00459">
    <property type="entry name" value="aspS_bact"/>
    <property type="match status" value="1"/>
</dbReference>
<dbReference type="SUPFAM" id="SSF55681">
    <property type="entry name" value="Class II aaRS and biotin synthetases"/>
    <property type="match status" value="1"/>
</dbReference>
<feature type="binding site" evidence="8">
    <location>
        <position position="217"/>
    </location>
    <ligand>
        <name>L-aspartate</name>
        <dbReference type="ChEBI" id="CHEBI:29991"/>
    </ligand>
</feature>
<keyword evidence="7 8" id="KW-0030">Aminoacyl-tRNA synthetase</keyword>
<organism evidence="10 11">
    <name type="scientific">Ureaplasma diversum NCTC 246</name>
    <dbReference type="NCBI Taxonomy" id="1188241"/>
    <lineage>
        <taxon>Bacteria</taxon>
        <taxon>Bacillati</taxon>
        <taxon>Mycoplasmatota</taxon>
        <taxon>Mycoplasmoidales</taxon>
        <taxon>Mycoplasmoidaceae</taxon>
        <taxon>Ureaplasma</taxon>
    </lineage>
</organism>
<dbReference type="SUPFAM" id="SSF55261">
    <property type="entry name" value="GAD domain-like"/>
    <property type="match status" value="1"/>
</dbReference>
<protein>
    <recommendedName>
        <fullName evidence="8">Aspartate--tRNA ligase</fullName>
        <ecNumber evidence="8">6.1.1.12</ecNumber>
    </recommendedName>
    <alternativeName>
        <fullName evidence="8">Aspartyl-tRNA synthetase</fullName>
        <shortName evidence="8">AspRS</shortName>
    </alternativeName>
</protein>
<feature type="domain" description="Aminoacyl-transfer RNA synthetases class-II family profile" evidence="9">
    <location>
        <begin position="140"/>
        <end position="551"/>
    </location>
</feature>
<dbReference type="Pfam" id="PF00152">
    <property type="entry name" value="tRNA-synt_2"/>
    <property type="match status" value="1"/>
</dbReference>
<evidence type="ECO:0000256" key="8">
    <source>
        <dbReference type="HAMAP-Rule" id="MF_00044"/>
    </source>
</evidence>
<dbReference type="Gene3D" id="2.40.50.140">
    <property type="entry name" value="Nucleic acid-binding proteins"/>
    <property type="match status" value="1"/>
</dbReference>
<keyword evidence="3 8" id="KW-0436">Ligase</keyword>
<dbReference type="InterPro" id="IPR012340">
    <property type="entry name" value="NA-bd_OB-fold"/>
</dbReference>
<dbReference type="CDD" id="cd04317">
    <property type="entry name" value="EcAspRS_like_N"/>
    <property type="match status" value="1"/>
</dbReference>
<feature type="region of interest" description="Aspartate" evidence="8">
    <location>
        <begin position="195"/>
        <end position="198"/>
    </location>
</feature>
<dbReference type="InterPro" id="IPR004365">
    <property type="entry name" value="NA-bd_OB_tRNA"/>
</dbReference>
<reference evidence="10 11" key="1">
    <citation type="submission" date="2014-02" db="EMBL/GenBank/DDBJ databases">
        <title>Genome sequence of Ureaplasma diversum strain 246.</title>
        <authorList>
            <person name="Sirand-Pugnet P."/>
            <person name="Breton M."/>
            <person name="Dordet-Frisoni E."/>
            <person name="Baranowski E."/>
            <person name="Barre A."/>
            <person name="Couture C."/>
            <person name="Dupuy V."/>
            <person name="Gaurivaud P."/>
            <person name="Jacob D."/>
            <person name="Lemaitre C."/>
            <person name="Manso-Silvan L."/>
            <person name="Nikolski M."/>
            <person name="Nouvel L.-X."/>
            <person name="Poumarat F."/>
            <person name="Tardy F."/>
            <person name="Thebault P."/>
            <person name="Theil S."/>
            <person name="Citti C."/>
            <person name="Thiaucourt F."/>
            <person name="Blanchard A."/>
        </authorList>
    </citation>
    <scope>NUCLEOTIDE SEQUENCE [LARGE SCALE GENOMIC DNA]</scope>
    <source>
        <strain evidence="10 11">NCTC 246</strain>
    </source>
</reference>
<dbReference type="InterPro" id="IPR002312">
    <property type="entry name" value="Asp/Asn-tRNA-synth_IIb"/>
</dbReference>
<dbReference type="Gene3D" id="3.30.930.10">
    <property type="entry name" value="Bira Bifunctional Protein, Domain 2"/>
    <property type="match status" value="1"/>
</dbReference>
<evidence type="ECO:0000259" key="9">
    <source>
        <dbReference type="PROSITE" id="PS50862"/>
    </source>
</evidence>
<feature type="binding site" evidence="8">
    <location>
        <position position="444"/>
    </location>
    <ligand>
        <name>L-aspartate</name>
        <dbReference type="ChEBI" id="CHEBI:29991"/>
    </ligand>
</feature>
<feature type="binding site" evidence="8">
    <location>
        <position position="485"/>
    </location>
    <ligand>
        <name>L-aspartate</name>
        <dbReference type="ChEBI" id="CHEBI:29991"/>
    </ligand>
</feature>
<dbReference type="Pfam" id="PF02938">
    <property type="entry name" value="GAD"/>
    <property type="match status" value="1"/>
</dbReference>